<accession>A0A8X6X2K5</accession>
<organism evidence="1 2">
    <name type="scientific">Trichonephila inaurata madagascariensis</name>
    <dbReference type="NCBI Taxonomy" id="2747483"/>
    <lineage>
        <taxon>Eukaryota</taxon>
        <taxon>Metazoa</taxon>
        <taxon>Ecdysozoa</taxon>
        <taxon>Arthropoda</taxon>
        <taxon>Chelicerata</taxon>
        <taxon>Arachnida</taxon>
        <taxon>Araneae</taxon>
        <taxon>Araneomorphae</taxon>
        <taxon>Entelegynae</taxon>
        <taxon>Araneoidea</taxon>
        <taxon>Nephilidae</taxon>
        <taxon>Trichonephila</taxon>
        <taxon>Trichonephila inaurata</taxon>
    </lineage>
</organism>
<evidence type="ECO:0000313" key="1">
    <source>
        <dbReference type="EMBL" id="GFY45803.1"/>
    </source>
</evidence>
<gene>
    <name evidence="1" type="ORF">TNIN_12441</name>
</gene>
<dbReference type="Proteomes" id="UP000886998">
    <property type="component" value="Unassembled WGS sequence"/>
</dbReference>
<keyword evidence="2" id="KW-1185">Reference proteome</keyword>
<protein>
    <submittedName>
        <fullName evidence="1">Uncharacterized protein</fullName>
    </submittedName>
</protein>
<dbReference type="EMBL" id="BMAV01005060">
    <property type="protein sequence ID" value="GFY45803.1"/>
    <property type="molecule type" value="Genomic_DNA"/>
</dbReference>
<evidence type="ECO:0000313" key="2">
    <source>
        <dbReference type="Proteomes" id="UP000886998"/>
    </source>
</evidence>
<comment type="caution">
    <text evidence="1">The sequence shown here is derived from an EMBL/GenBank/DDBJ whole genome shotgun (WGS) entry which is preliminary data.</text>
</comment>
<reference evidence="1" key="1">
    <citation type="submission" date="2020-08" db="EMBL/GenBank/DDBJ databases">
        <title>Multicomponent nature underlies the extraordinary mechanical properties of spider dragline silk.</title>
        <authorList>
            <person name="Kono N."/>
            <person name="Nakamura H."/>
            <person name="Mori M."/>
            <person name="Yoshida Y."/>
            <person name="Ohtoshi R."/>
            <person name="Malay A.D."/>
            <person name="Moran D.A.P."/>
            <person name="Tomita M."/>
            <person name="Numata K."/>
            <person name="Arakawa K."/>
        </authorList>
    </citation>
    <scope>NUCLEOTIDE SEQUENCE</scope>
</reference>
<sequence length="105" mass="11899">MKMDIGNRCTPFNVFASFVSYTFCCRTTKASSRFGGDDMDTGGKKEGASSRRIERRSHFYRLIALDVSVSKQSTQLDNEKNRHSLKNSWEGDTGLRLNAVVVEWP</sequence>
<dbReference type="AlphaFoldDB" id="A0A8X6X2K5"/>
<proteinExistence type="predicted"/>
<name>A0A8X6X2K5_9ARAC</name>